<organism evidence="1 2">
    <name type="scientific">Vibrio owensii CAIM 1854 = LMG 25443</name>
    <dbReference type="NCBI Taxonomy" id="1229493"/>
    <lineage>
        <taxon>Bacteria</taxon>
        <taxon>Pseudomonadati</taxon>
        <taxon>Pseudomonadota</taxon>
        <taxon>Gammaproteobacteria</taxon>
        <taxon>Vibrionales</taxon>
        <taxon>Vibrionaceae</taxon>
        <taxon>Vibrio</taxon>
    </lineage>
</organism>
<evidence type="ECO:0000313" key="2">
    <source>
        <dbReference type="Proteomes" id="UP000031586"/>
    </source>
</evidence>
<accession>A0A0C1ZIW3</accession>
<dbReference type="Proteomes" id="UP000031586">
    <property type="component" value="Unassembled WGS sequence"/>
</dbReference>
<comment type="caution">
    <text evidence="1">The sequence shown here is derived from an EMBL/GenBank/DDBJ whole genome shotgun (WGS) entry which is preliminary data.</text>
</comment>
<dbReference type="RefSeq" id="WP_020194352.1">
    <property type="nucleotide sequence ID" value="NZ_BAOH01000005.1"/>
</dbReference>
<dbReference type="EMBL" id="JPRD01000015">
    <property type="protein sequence ID" value="KIF53171.1"/>
    <property type="molecule type" value="Genomic_DNA"/>
</dbReference>
<reference evidence="1 2" key="1">
    <citation type="submission" date="2014-07" db="EMBL/GenBank/DDBJ databases">
        <title>Unique and conserved regions in Vibrio harveyi and related species in comparison with the shrimp pathogen Vibrio harveyi CAIM 1792.</title>
        <authorList>
            <person name="Espinoza-Valles I."/>
            <person name="Vora G."/>
            <person name="Leekitcharoenphon P."/>
            <person name="Ussery D."/>
            <person name="Hoj L."/>
            <person name="Gomez-Gil B."/>
        </authorList>
    </citation>
    <scope>NUCLEOTIDE SEQUENCE [LARGE SCALE GENOMIC DNA]</scope>
    <source>
        <strain evidence="2">CAIM 1854 / LMG 25443</strain>
    </source>
</reference>
<name>A0A0C1ZIW3_9VIBR</name>
<evidence type="ECO:0000313" key="1">
    <source>
        <dbReference type="EMBL" id="KIF53171.1"/>
    </source>
</evidence>
<proteinExistence type="predicted"/>
<sequence>MRIAILRADLPAKFNKVAKYMGRHWPAGKLAHNKSRETLALLLGYNSYYELDQVADSQELPIQIQVNKIVSSMVVRAVMYCDVSIEAASALCAKLPLKELSIYKVTDKYVEDNYVRELSRSDPKFQQIIFDEAHLLQSYKSPAIVINQYHEGVIPPYSFAVSKNGLIFSASRYERLIEKVGGITDDILESESITRQEIIDKFIMPKAWLPIDEYLHEKDASGSLMWRTPNQVQVFKCDQGYLLYNAALKAYYPNIYSDFTGVTTALKSLYLGKPIVEIYPLSGKVEVCWLGRTVESDYEGHSSTADFSQYLKVDVNEQVFYLTKTYSSLGNLGLIPSLSEFQPMSGENDYQIPSEFVDPTVLAEYCSLFKTLPFIRKRIERKVKLLNIPDLKTVFSNLSNSNSMTEGDAVQFINDDEDCTVEEIEHAFELGGRVLKMYPELAGQIDQTYLGYSYQQFSQYEYYNSRSIMVWGCDDREPEFLVFIFLSLLGAVKLHEHEDYTFIAGGAVLTHYLQDLLSGSFDADLLVREFKSIRLLQKQFHNRWESLLTVADYCKFLSSQNEEYLSHGSPSPYTEKSGLERFSEIARLYRKTGVSGLNVISQSAD</sequence>
<gene>
    <name evidence="1" type="ORF">H735_09540</name>
</gene>
<dbReference type="PATRIC" id="fig|1229493.5.peg.994"/>
<dbReference type="AlphaFoldDB" id="A0A0C1ZIW3"/>
<protein>
    <submittedName>
        <fullName evidence="1">Uncharacterized protein</fullName>
    </submittedName>
</protein>